<feature type="transmembrane region" description="Helical" evidence="1">
    <location>
        <begin position="332"/>
        <end position="349"/>
    </location>
</feature>
<evidence type="ECO:0000313" key="2">
    <source>
        <dbReference type="EMBL" id="OLF06593.1"/>
    </source>
</evidence>
<feature type="transmembrane region" description="Helical" evidence="1">
    <location>
        <begin position="55"/>
        <end position="79"/>
    </location>
</feature>
<evidence type="ECO:0008006" key="4">
    <source>
        <dbReference type="Google" id="ProtNLM"/>
    </source>
</evidence>
<feature type="transmembrane region" description="Helical" evidence="1">
    <location>
        <begin position="208"/>
        <end position="225"/>
    </location>
</feature>
<feature type="transmembrane region" description="Helical" evidence="1">
    <location>
        <begin position="28"/>
        <end position="49"/>
    </location>
</feature>
<keyword evidence="1" id="KW-0472">Membrane</keyword>
<feature type="transmembrane region" description="Helical" evidence="1">
    <location>
        <begin position="6"/>
        <end position="21"/>
    </location>
</feature>
<comment type="caution">
    <text evidence="2">The sequence shown here is derived from an EMBL/GenBank/DDBJ whole genome shotgun (WGS) entry which is preliminary data.</text>
</comment>
<sequence>MWWALVLNLAGSLVMLGWMFRRGGTRNVLLGVGVVFAFMAYGPLVNLILGESTYGGIVIAHLPAASTGFLLALVGLAFADLLQPQRQVRVPATSPRTYELLPIILAGLAGYAAVRILTLGPAMLGADKLTRIELAGRWHYPYLLAETFAVALYFVARRTAFYRALYWLNAAAYVAYCLVTTERDFLFVGLAVLVHVQVFDPSMRSRRLVVLGVASVALAAFLAALRENLTFGLAQALNQGSIPFVDTFVRLVVPDFWPYRFGESYLEALNPRGELLQTWLVNLYAAGSSGGYGFSLTAEAYLNFGTLGVPVVFVALGLLVRWTVNQAGRSEWTTYLSVLLLTAVLTTLRGESAQLVRMMGYGVVFFAVVWLGSSRSRTPTGVAHGMLSRGAMSVHDRV</sequence>
<accession>A0A1Q8BWU5</accession>
<dbReference type="EMBL" id="MSIE01000119">
    <property type="protein sequence ID" value="OLF06593.1"/>
    <property type="molecule type" value="Genomic_DNA"/>
</dbReference>
<gene>
    <name evidence="2" type="ORF">BU204_36270</name>
</gene>
<evidence type="ECO:0000256" key="1">
    <source>
        <dbReference type="SAM" id="Phobius"/>
    </source>
</evidence>
<keyword evidence="1" id="KW-1133">Transmembrane helix</keyword>
<organism evidence="2 3">
    <name type="scientific">Actinophytocola xanthii</name>
    <dbReference type="NCBI Taxonomy" id="1912961"/>
    <lineage>
        <taxon>Bacteria</taxon>
        <taxon>Bacillati</taxon>
        <taxon>Actinomycetota</taxon>
        <taxon>Actinomycetes</taxon>
        <taxon>Pseudonocardiales</taxon>
        <taxon>Pseudonocardiaceae</taxon>
    </lineage>
</organism>
<name>A0A1Q8BWU5_9PSEU</name>
<feature type="transmembrane region" description="Helical" evidence="1">
    <location>
        <begin position="100"/>
        <end position="118"/>
    </location>
</feature>
<keyword evidence="1" id="KW-0812">Transmembrane</keyword>
<feature type="transmembrane region" description="Helical" evidence="1">
    <location>
        <begin position="355"/>
        <end position="372"/>
    </location>
</feature>
<dbReference type="RefSeq" id="WP_075130324.1">
    <property type="nucleotide sequence ID" value="NZ_MSIE01000119.1"/>
</dbReference>
<dbReference type="Pfam" id="PF14296">
    <property type="entry name" value="O-ag_pol_Wzy"/>
    <property type="match status" value="1"/>
</dbReference>
<dbReference type="InterPro" id="IPR029468">
    <property type="entry name" value="O-ag_pol_Wzy"/>
</dbReference>
<protein>
    <recommendedName>
        <fullName evidence="4">Polysaccharide polymerase</fullName>
    </recommendedName>
</protein>
<dbReference type="AlphaFoldDB" id="A0A1Q8BWU5"/>
<keyword evidence="3" id="KW-1185">Reference proteome</keyword>
<dbReference type="Proteomes" id="UP000185596">
    <property type="component" value="Unassembled WGS sequence"/>
</dbReference>
<reference evidence="2 3" key="1">
    <citation type="submission" date="2016-12" db="EMBL/GenBank/DDBJ databases">
        <title>The draft genome sequence of Actinophytocola sp. 11-183.</title>
        <authorList>
            <person name="Wang W."/>
            <person name="Yuan L."/>
        </authorList>
    </citation>
    <scope>NUCLEOTIDE SEQUENCE [LARGE SCALE GENOMIC DNA]</scope>
    <source>
        <strain evidence="2 3">11-183</strain>
    </source>
</reference>
<evidence type="ECO:0000313" key="3">
    <source>
        <dbReference type="Proteomes" id="UP000185596"/>
    </source>
</evidence>
<proteinExistence type="predicted"/>
<feature type="transmembrane region" description="Helical" evidence="1">
    <location>
        <begin position="138"/>
        <end position="156"/>
    </location>
</feature>
<feature type="transmembrane region" description="Helical" evidence="1">
    <location>
        <begin position="300"/>
        <end position="320"/>
    </location>
</feature>